<organism evidence="1 2">
    <name type="scientific">Dorea hominis</name>
    <dbReference type="NCBI Taxonomy" id="2763040"/>
    <lineage>
        <taxon>Bacteria</taxon>
        <taxon>Bacillati</taxon>
        <taxon>Bacillota</taxon>
        <taxon>Clostridia</taxon>
        <taxon>Lachnospirales</taxon>
        <taxon>Lachnospiraceae</taxon>
        <taxon>Dorea</taxon>
    </lineage>
</organism>
<dbReference type="EMBL" id="JACOOY010000002">
    <property type="protein sequence ID" value="MBC5664112.1"/>
    <property type="molecule type" value="Genomic_DNA"/>
</dbReference>
<accession>A0ABR7ES05</accession>
<reference evidence="1 2" key="1">
    <citation type="submission" date="2020-08" db="EMBL/GenBank/DDBJ databases">
        <title>Genome public.</title>
        <authorList>
            <person name="Liu C."/>
            <person name="Sun Q."/>
        </authorList>
    </citation>
    <scope>NUCLEOTIDE SEQUENCE [LARGE SCALE GENOMIC DNA]</scope>
    <source>
        <strain evidence="1 2">NSJ-36</strain>
    </source>
</reference>
<evidence type="ECO:0000313" key="1">
    <source>
        <dbReference type="EMBL" id="MBC5664112.1"/>
    </source>
</evidence>
<sequence>MWKLRRRSMDNIEKTLQELFDEMLTHVKGFRRKTYNGVFEKGYLKYRPVLVSLEQLLAETEDEEKDALIEKLSQVIPAYAYDKMQKEAKKNRERLGVDYNMNMAVYVIPFLNYSRNEDCEKLSRRIVEVWNEKKVTSLTLSHSSYDDIAEGFRSKLCYITTAVCEHMQKEDDCYEMQVMRRFRDEYLMQTDEGRSIIKDYYEVAPGIVMILNMQKDAAAIYKQLYCKYLLPCVQLIEQGKKAQCQALYMQMVQNLKMQYI</sequence>
<keyword evidence="2" id="KW-1185">Reference proteome</keyword>
<proteinExistence type="predicted"/>
<dbReference type="InterPro" id="IPR049886">
    <property type="entry name" value="CFI_box_CTERM_dom"/>
</dbReference>
<dbReference type="NCBIfam" id="NF041770">
    <property type="entry name" value="CFI_box_CTERM"/>
    <property type="match status" value="1"/>
</dbReference>
<name>A0ABR7ES05_9FIRM</name>
<comment type="caution">
    <text evidence="1">The sequence shown here is derived from an EMBL/GenBank/DDBJ whole genome shotgun (WGS) entry which is preliminary data.</text>
</comment>
<gene>
    <name evidence="1" type="ORF">H8S07_02265</name>
</gene>
<evidence type="ECO:0000313" key="2">
    <source>
        <dbReference type="Proteomes" id="UP000647235"/>
    </source>
</evidence>
<dbReference type="Proteomes" id="UP000647235">
    <property type="component" value="Unassembled WGS sequence"/>
</dbReference>
<protein>
    <submittedName>
        <fullName evidence="1">Uncharacterized protein</fullName>
    </submittedName>
</protein>